<evidence type="ECO:0000256" key="1">
    <source>
        <dbReference type="SAM" id="SignalP"/>
    </source>
</evidence>
<dbReference type="PROSITE" id="PS51257">
    <property type="entry name" value="PROKAR_LIPOPROTEIN"/>
    <property type="match status" value="1"/>
</dbReference>
<sequence>MTMNKRHILTTWALAMLLSLGFTSCIDDDTTEGNVSSLPSLTIKGNDATTMPTYNFDLGEDIVIKPELGYTGDESQLTYKWQMGTYTNGQKGELKEVSTERDLNVKVKVGGSYYFHFTVTDGKVGQSMDYKVNLNRIFEEGYLLTSFDSDGKGNLTFIKIPTPEEIAAGKKNVPIEHCLELMNEGVSEAELVKAVSGSVNLWDGKTSSVLTRILVSTKDRCYFLDPDNFTVLTEIKYADLYPGFQASEFMPDAYTPYAYDKNMKKFAHLNLKYMFPYEYTYFKGGESDDYILFKYSSYGTETSRTFYMDYTHNQVSIFSAYASFFGLDTFFPNPGNLLNGQKLITAFCNGDGSTVYVMAKGNVAGSINLWTNSNSYNYINEEDFTSQSFTPTSETAVPDQGARFVYSSKYDRYYYSLGNSIYVYLNSNQFTLPNKNQFAVQYGADEEVTFMDINLSTDELYVATYNKTSKRGSFYIYDCKDVRTDNSSAVKPKKEYKDCCGKITYLMYKPSIQS</sequence>
<comment type="caution">
    <text evidence="2">The sequence shown here is derived from an EMBL/GenBank/DDBJ whole genome shotgun (WGS) entry which is preliminary data.</text>
</comment>
<accession>A0A4Y8V4X1</accession>
<name>A0A4Y8V4X1_9BACT</name>
<feature type="signal peptide" evidence="1">
    <location>
        <begin position="1"/>
        <end position="27"/>
    </location>
</feature>
<dbReference type="AlphaFoldDB" id="A0A4Y8V4X1"/>
<gene>
    <name evidence="2" type="ORF">EXN75_15090</name>
</gene>
<proteinExistence type="predicted"/>
<dbReference type="Proteomes" id="UP000297872">
    <property type="component" value="Unassembled WGS sequence"/>
</dbReference>
<evidence type="ECO:0000313" key="2">
    <source>
        <dbReference type="EMBL" id="TFH76066.1"/>
    </source>
</evidence>
<keyword evidence="1" id="KW-0732">Signal</keyword>
<protein>
    <submittedName>
        <fullName evidence="2">PKD domain protein</fullName>
    </submittedName>
</protein>
<organism evidence="2 3">
    <name type="scientific">Segatella hominis</name>
    <dbReference type="NCBI Taxonomy" id="2518605"/>
    <lineage>
        <taxon>Bacteria</taxon>
        <taxon>Pseudomonadati</taxon>
        <taxon>Bacteroidota</taxon>
        <taxon>Bacteroidia</taxon>
        <taxon>Bacteroidales</taxon>
        <taxon>Prevotellaceae</taxon>
        <taxon>Segatella</taxon>
    </lineage>
</organism>
<evidence type="ECO:0000313" key="3">
    <source>
        <dbReference type="Proteomes" id="UP000297872"/>
    </source>
</evidence>
<feature type="chain" id="PRO_5021439222" evidence="1">
    <location>
        <begin position="28"/>
        <end position="514"/>
    </location>
</feature>
<keyword evidence="3" id="KW-1185">Reference proteome</keyword>
<reference evidence="2 3" key="1">
    <citation type="submission" date="2019-02" db="EMBL/GenBank/DDBJ databases">
        <title>Draft Genome Sequence of the Prevotella sp. BCRC 81118, Isolated from Human Feces.</title>
        <authorList>
            <person name="Huang C.-H."/>
        </authorList>
    </citation>
    <scope>NUCLEOTIDE SEQUENCE [LARGE SCALE GENOMIC DNA]</scope>
    <source>
        <strain evidence="2 3">BCRC 81118</strain>
    </source>
</reference>
<dbReference type="EMBL" id="SGVY01000060">
    <property type="protein sequence ID" value="TFH76066.1"/>
    <property type="molecule type" value="Genomic_DNA"/>
</dbReference>